<sequence length="65" mass="7765">MTDLSIKVEQEMVYASPRKLRGFRVTRRKGNRKFIFRVPWVMEEVQPIRAYYSGNSALRSMRVNN</sequence>
<keyword evidence="2" id="KW-1185">Reference proteome</keyword>
<proteinExistence type="predicted"/>
<dbReference type="EMBL" id="MN098328">
    <property type="protein sequence ID" value="QFR56587.1"/>
    <property type="molecule type" value="Genomic_DNA"/>
</dbReference>
<dbReference type="Proteomes" id="UP000326601">
    <property type="component" value="Segment"/>
</dbReference>
<organism evidence="1 2">
    <name type="scientific">Stenotrophomonas phage Mendera</name>
    <dbReference type="NCBI Taxonomy" id="2650877"/>
    <lineage>
        <taxon>Viruses</taxon>
        <taxon>Duplodnaviria</taxon>
        <taxon>Heunggongvirae</taxon>
        <taxon>Uroviricota</taxon>
        <taxon>Caudoviricetes</taxon>
        <taxon>Menderavirus</taxon>
        <taxon>Menderavirus mendera</taxon>
    </lineage>
</organism>
<evidence type="ECO:0000313" key="2">
    <source>
        <dbReference type="Proteomes" id="UP000326601"/>
    </source>
</evidence>
<gene>
    <name evidence="1" type="ORF">CPT_Mendera_038</name>
</gene>
<accession>A0A5P8PIM7</accession>
<evidence type="ECO:0000313" key="1">
    <source>
        <dbReference type="EMBL" id="QFR56587.1"/>
    </source>
</evidence>
<protein>
    <submittedName>
        <fullName evidence="1">Uncharacterized protein</fullName>
    </submittedName>
</protein>
<name>A0A5P8PIM7_9CAUD</name>
<reference evidence="2" key="1">
    <citation type="submission" date="2019-06" db="EMBL/GenBank/DDBJ databases">
        <title>Complete genome sequence of Stenotrophomonas phage Mendera.</title>
        <authorList>
            <person name="Garza K."/>
            <person name="Newkirk H."/>
            <person name="Moreland R."/>
            <person name="Liu M."/>
            <person name="Ramsey J."/>
            <person name="Gonzalez C.F."/>
            <person name="Leavitt J."/>
        </authorList>
    </citation>
    <scope>NUCLEOTIDE SEQUENCE [LARGE SCALE GENOMIC DNA]</scope>
</reference>